<keyword evidence="4 5" id="KW-0560">Oxidoreductase</keyword>
<organism evidence="6 7">
    <name type="scientific">Priapulus caudatus</name>
    <name type="common">Priapulid worm</name>
    <dbReference type="NCBI Taxonomy" id="37621"/>
    <lineage>
        <taxon>Eukaryota</taxon>
        <taxon>Metazoa</taxon>
        <taxon>Ecdysozoa</taxon>
        <taxon>Scalidophora</taxon>
        <taxon>Priapulida</taxon>
        <taxon>Priapulimorpha</taxon>
        <taxon>Priapulimorphida</taxon>
        <taxon>Priapulidae</taxon>
        <taxon>Priapulus</taxon>
    </lineage>
</organism>
<accession>A0ABM1EHG0</accession>
<dbReference type="Gene3D" id="3.50.50.60">
    <property type="entry name" value="FAD/NAD(P)-binding domain"/>
    <property type="match status" value="1"/>
</dbReference>
<dbReference type="RefSeq" id="XP_014671631.1">
    <property type="nucleotide sequence ID" value="XM_014816145.1"/>
</dbReference>
<evidence type="ECO:0000256" key="5">
    <source>
        <dbReference type="RuleBase" id="RU361177"/>
    </source>
</evidence>
<dbReference type="InterPro" id="IPR050346">
    <property type="entry name" value="FMO-like"/>
</dbReference>
<dbReference type="Pfam" id="PF00743">
    <property type="entry name" value="FMO-like"/>
    <property type="match status" value="1"/>
</dbReference>
<dbReference type="EC" id="1.-.-.-" evidence="5"/>
<comment type="cofactor">
    <cofactor evidence="5">
        <name>FAD</name>
        <dbReference type="ChEBI" id="CHEBI:57692"/>
    </cofactor>
</comment>
<dbReference type="GeneID" id="106812304"/>
<evidence type="ECO:0000256" key="4">
    <source>
        <dbReference type="ARBA" id="ARBA00023002"/>
    </source>
</evidence>
<sequence length="225" mass="25683">MGDLHSHASEVVISLTALDQFGVREQYKKGLLPHNVRTTPFPQAINGSVVTFTDGETLEPDVIIFCTGYEYSFPFLDASCDVTVSEGKRIQPLFKHMIHSRYHTLMFIDMVYTPIEFSIAYIQVSFAFKILDGSLALPSEEEMIQETEADYRDRMASGQKTHHAHSYEFALRWTPYAYCDEIVAFAGIEHLVAETFGFVMGVFARLFENVMTFRDHDFLDPIPDQ</sequence>
<keyword evidence="6" id="KW-1185">Reference proteome</keyword>
<name>A0ABM1EHG0_PRICU</name>
<keyword evidence="3 5" id="KW-0274">FAD</keyword>
<evidence type="ECO:0000256" key="1">
    <source>
        <dbReference type="ARBA" id="ARBA00009183"/>
    </source>
</evidence>
<comment type="similarity">
    <text evidence="1 5">Belongs to the FMO family.</text>
</comment>
<dbReference type="InterPro" id="IPR036188">
    <property type="entry name" value="FAD/NAD-bd_sf"/>
</dbReference>
<dbReference type="PANTHER" id="PTHR23023">
    <property type="entry name" value="DIMETHYLANILINE MONOOXYGENASE"/>
    <property type="match status" value="1"/>
</dbReference>
<proteinExistence type="inferred from homology"/>
<keyword evidence="5" id="KW-0503">Monooxygenase</keyword>
<reference evidence="7" key="1">
    <citation type="submission" date="2025-08" db="UniProtKB">
        <authorList>
            <consortium name="RefSeq"/>
        </authorList>
    </citation>
    <scope>IDENTIFICATION</scope>
</reference>
<protein>
    <recommendedName>
        <fullName evidence="5">Flavin-containing monooxygenase</fullName>
        <ecNumber evidence="5">1.-.-.-</ecNumber>
    </recommendedName>
</protein>
<dbReference type="Proteomes" id="UP000695022">
    <property type="component" value="Unplaced"/>
</dbReference>
<evidence type="ECO:0000313" key="6">
    <source>
        <dbReference type="Proteomes" id="UP000695022"/>
    </source>
</evidence>
<dbReference type="SUPFAM" id="SSF51905">
    <property type="entry name" value="FAD/NAD(P)-binding domain"/>
    <property type="match status" value="1"/>
</dbReference>
<gene>
    <name evidence="7" type="primary">LOC106812304</name>
</gene>
<evidence type="ECO:0000256" key="3">
    <source>
        <dbReference type="ARBA" id="ARBA00022827"/>
    </source>
</evidence>
<evidence type="ECO:0000313" key="7">
    <source>
        <dbReference type="RefSeq" id="XP_014671631.1"/>
    </source>
</evidence>
<dbReference type="InterPro" id="IPR020946">
    <property type="entry name" value="Flavin_mOase-like"/>
</dbReference>
<evidence type="ECO:0000256" key="2">
    <source>
        <dbReference type="ARBA" id="ARBA00022630"/>
    </source>
</evidence>
<keyword evidence="2 5" id="KW-0285">Flavoprotein</keyword>